<proteinExistence type="predicted"/>
<dbReference type="EMBL" id="CAFAAI010000073">
    <property type="protein sequence ID" value="CAB4792677.1"/>
    <property type="molecule type" value="Genomic_DNA"/>
</dbReference>
<name>A0A6J6XFC2_9ZZZZ</name>
<sequence length="140" mass="15575">MAKHLCGKLHLTASERTTNCCRADWLVDAVGARHELARLNIEIMNRAKLSEQRHVARPVPTEMEIGADHNGACGQAFHQHALDEIGGALERLLFVETHQHRGVDAGGLKQLEFLVEIGEQLRGRLGPHNARRVTIESNNH</sequence>
<evidence type="ECO:0000313" key="1">
    <source>
        <dbReference type="EMBL" id="CAB4792677.1"/>
    </source>
</evidence>
<dbReference type="AlphaFoldDB" id="A0A6J6XFC2"/>
<gene>
    <name evidence="1" type="ORF">UFOPK2992_00551</name>
</gene>
<reference evidence="1" key="1">
    <citation type="submission" date="2020-05" db="EMBL/GenBank/DDBJ databases">
        <authorList>
            <person name="Chiriac C."/>
            <person name="Salcher M."/>
            <person name="Ghai R."/>
            <person name="Kavagutti S V."/>
        </authorList>
    </citation>
    <scope>NUCLEOTIDE SEQUENCE</scope>
</reference>
<accession>A0A6J6XFC2</accession>
<organism evidence="1">
    <name type="scientific">freshwater metagenome</name>
    <dbReference type="NCBI Taxonomy" id="449393"/>
    <lineage>
        <taxon>unclassified sequences</taxon>
        <taxon>metagenomes</taxon>
        <taxon>ecological metagenomes</taxon>
    </lineage>
</organism>
<protein>
    <submittedName>
        <fullName evidence="1">Unannotated protein</fullName>
    </submittedName>
</protein>